<feature type="domain" description="Flavodoxin-like" evidence="1">
    <location>
        <begin position="8"/>
        <end position="152"/>
    </location>
</feature>
<dbReference type="InterPro" id="IPR029039">
    <property type="entry name" value="Flavoprotein-like_sf"/>
</dbReference>
<dbReference type="GO" id="GO:0016020">
    <property type="term" value="C:membrane"/>
    <property type="evidence" value="ECO:0007669"/>
    <property type="project" value="TreeGrafter"/>
</dbReference>
<dbReference type="Pfam" id="PF03358">
    <property type="entry name" value="FMN_red"/>
    <property type="match status" value="1"/>
</dbReference>
<dbReference type="GO" id="GO:0003955">
    <property type="term" value="F:NAD(P)H dehydrogenase (quinone) activity"/>
    <property type="evidence" value="ECO:0007669"/>
    <property type="project" value="TreeGrafter"/>
</dbReference>
<proteinExistence type="predicted"/>
<dbReference type="Gene3D" id="3.40.50.360">
    <property type="match status" value="1"/>
</dbReference>
<reference evidence="2 3" key="1">
    <citation type="submission" date="2019-12" db="EMBL/GenBank/DDBJ databases">
        <title>Whole genome shotgun sequence of Streptomyces hygroscopicus subsp. glebosus NBRC 13786.</title>
        <authorList>
            <person name="Ichikawa N."/>
            <person name="Kimura A."/>
            <person name="Kitahashi Y."/>
            <person name="Komaki H."/>
            <person name="Tamura T."/>
        </authorList>
    </citation>
    <scope>NUCLEOTIDE SEQUENCE [LARGE SCALE GENOMIC DNA]</scope>
    <source>
        <strain evidence="2 3">NBRC 13786</strain>
    </source>
</reference>
<dbReference type="PANTHER" id="PTHR30546">
    <property type="entry name" value="FLAVODOXIN-RELATED PROTEIN WRBA-RELATED"/>
    <property type="match status" value="1"/>
</dbReference>
<evidence type="ECO:0000313" key="3">
    <source>
        <dbReference type="Proteomes" id="UP000430079"/>
    </source>
</evidence>
<dbReference type="PROSITE" id="PS50902">
    <property type="entry name" value="FLAVODOXIN_LIKE"/>
    <property type="match status" value="1"/>
</dbReference>
<dbReference type="PANTHER" id="PTHR30546:SF23">
    <property type="entry name" value="FLAVOPROTEIN-LIKE PROTEIN YCP4-RELATED"/>
    <property type="match status" value="1"/>
</dbReference>
<comment type="caution">
    <text evidence="2">The sequence shown here is derived from an EMBL/GenBank/DDBJ whole genome shotgun (WGS) entry which is preliminary data.</text>
</comment>
<dbReference type="SUPFAM" id="SSF52218">
    <property type="entry name" value="Flavoproteins"/>
    <property type="match status" value="1"/>
</dbReference>
<evidence type="ECO:0000313" key="2">
    <source>
        <dbReference type="EMBL" id="GFE17296.1"/>
    </source>
</evidence>
<dbReference type="InterPro" id="IPR005025">
    <property type="entry name" value="FMN_Rdtase-like_dom"/>
</dbReference>
<dbReference type="Proteomes" id="UP000430079">
    <property type="component" value="Unassembled WGS sequence"/>
</dbReference>
<gene>
    <name evidence="2" type="ORF">Sgleb_53430</name>
</gene>
<keyword evidence="3" id="KW-1185">Reference proteome</keyword>
<dbReference type="GO" id="GO:0010181">
    <property type="term" value="F:FMN binding"/>
    <property type="evidence" value="ECO:0007669"/>
    <property type="project" value="InterPro"/>
</dbReference>
<sequence length="192" mass="20449">MSDSSVSVVIAYHSGYGHTTRMAEAVRDGAASVTGTTVELLPVDALTEEHWAKLDAAHAIVFGSPTYMGSASPAFHTFAHDTSGRWYTQVWKNKVAAGFTSSGAMSGDKLNTLQYFTVLAAQHGMHWVNLDLLPGGGEGELNRLGGWLGAMAQSPGDGGPEMMQKSDLLTAAHLGQRVAEHTRLLHRARSLS</sequence>
<dbReference type="AlphaFoldDB" id="A0A640T4S8"/>
<evidence type="ECO:0000259" key="1">
    <source>
        <dbReference type="PROSITE" id="PS50902"/>
    </source>
</evidence>
<organism evidence="2 3">
    <name type="scientific">Streptomyces glebosus</name>
    <dbReference type="NCBI Taxonomy" id="249580"/>
    <lineage>
        <taxon>Bacteria</taxon>
        <taxon>Bacillati</taxon>
        <taxon>Actinomycetota</taxon>
        <taxon>Actinomycetes</taxon>
        <taxon>Kitasatosporales</taxon>
        <taxon>Streptomycetaceae</taxon>
        <taxon>Streptomyces</taxon>
    </lineage>
</organism>
<dbReference type="InterPro" id="IPR008254">
    <property type="entry name" value="Flavodoxin/NO_synth"/>
</dbReference>
<protein>
    <submittedName>
        <fullName evidence="2">FMN reductase</fullName>
    </submittedName>
</protein>
<dbReference type="EMBL" id="BLIO01000001">
    <property type="protein sequence ID" value="GFE17296.1"/>
    <property type="molecule type" value="Genomic_DNA"/>
</dbReference>
<accession>A0A640T4S8</accession>
<dbReference type="RefSeq" id="WP_190145412.1">
    <property type="nucleotide sequence ID" value="NZ_BLIO01000001.1"/>
</dbReference>
<name>A0A640T4S8_9ACTN</name>